<name>A0AAD3WZ10_PHODD</name>
<evidence type="ECO:0000313" key="1">
    <source>
        <dbReference type="EMBL" id="KAB1182345.1"/>
    </source>
</evidence>
<reference evidence="1 2" key="1">
    <citation type="submission" date="2019-09" db="EMBL/GenBank/DDBJ databases">
        <title>Photobacterium damselae subsp. damselae CDC-2227-81, a human clinical isolate.</title>
        <authorList>
            <person name="Osorio C.R."/>
        </authorList>
    </citation>
    <scope>NUCLEOTIDE SEQUENCE [LARGE SCALE GENOMIC DNA]</scope>
    <source>
        <strain evidence="1 2">CDC-2227-81</strain>
    </source>
</reference>
<proteinExistence type="predicted"/>
<sequence length="315" mass="37314">MPISTLAKVVNYKKHANFKTRMMLKELLKSKVSRSGVTQSRIVSQLNLYHKEFENLDDITFSRWVNGRTKPSRLKTFLLVLFFSYEDTDERFFLFKKIFHHTKCDKNYIKKLEDKKKLLSDSYHNIKNVDFIRASKLEQEVPIKQMQKYLSTVHLRSSIIYDKIISSIPQNKIKNVFCSIPHKDYNHLNHLPYICYDKVKEKEIILIRDNIWISNTDESTLNLLICLPGYATSMKNYDLMSKSILYSLLQQESQYIMKTKIIAFIRHSITFEFYLMNGFSLQKIIYLDGLRYYIVIANAEDVLSSRYCISLLTEN</sequence>
<dbReference type="RefSeq" id="WP_151182567.1">
    <property type="nucleotide sequence ID" value="NZ_VZUQ01000044.1"/>
</dbReference>
<organism evidence="1 2">
    <name type="scientific">Photobacterium damselae subsp. damselae</name>
    <name type="common">Listonella damsela</name>
    <dbReference type="NCBI Taxonomy" id="85581"/>
    <lineage>
        <taxon>Bacteria</taxon>
        <taxon>Pseudomonadati</taxon>
        <taxon>Pseudomonadota</taxon>
        <taxon>Gammaproteobacteria</taxon>
        <taxon>Vibrionales</taxon>
        <taxon>Vibrionaceae</taxon>
        <taxon>Photobacterium</taxon>
    </lineage>
</organism>
<dbReference type="EMBL" id="VZUQ01000044">
    <property type="protein sequence ID" value="KAB1182345.1"/>
    <property type="molecule type" value="Genomic_DNA"/>
</dbReference>
<protein>
    <submittedName>
        <fullName evidence="1">Uncharacterized protein</fullName>
    </submittedName>
</protein>
<dbReference type="Proteomes" id="UP000480943">
    <property type="component" value="Unassembled WGS sequence"/>
</dbReference>
<dbReference type="AlphaFoldDB" id="A0AAD3WZ10"/>
<evidence type="ECO:0000313" key="2">
    <source>
        <dbReference type="Proteomes" id="UP000480943"/>
    </source>
</evidence>
<gene>
    <name evidence="1" type="ORF">F6450_06420</name>
</gene>
<accession>A0AAD3WZ10</accession>
<comment type="caution">
    <text evidence="1">The sequence shown here is derived from an EMBL/GenBank/DDBJ whole genome shotgun (WGS) entry which is preliminary data.</text>
</comment>